<dbReference type="AlphaFoldDB" id="W2T3M1"/>
<feature type="compositionally biased region" description="Basic residues" evidence="1">
    <location>
        <begin position="9"/>
        <end position="18"/>
    </location>
</feature>
<dbReference type="Proteomes" id="UP000053676">
    <property type="component" value="Unassembled WGS sequence"/>
</dbReference>
<feature type="region of interest" description="Disordered" evidence="1">
    <location>
        <begin position="1"/>
        <end position="32"/>
    </location>
</feature>
<gene>
    <name evidence="2" type="ORF">NECAME_12308</name>
</gene>
<keyword evidence="3" id="KW-1185">Reference proteome</keyword>
<accession>W2T3M1</accession>
<reference evidence="3" key="1">
    <citation type="journal article" date="2014" name="Nat. Genet.">
        <title>Genome of the human hookworm Necator americanus.</title>
        <authorList>
            <person name="Tang Y.T."/>
            <person name="Gao X."/>
            <person name="Rosa B.A."/>
            <person name="Abubucker S."/>
            <person name="Hallsworth-Pepin K."/>
            <person name="Martin J."/>
            <person name="Tyagi R."/>
            <person name="Heizer E."/>
            <person name="Zhang X."/>
            <person name="Bhonagiri-Palsikar V."/>
            <person name="Minx P."/>
            <person name="Warren W.C."/>
            <person name="Wang Q."/>
            <person name="Zhan B."/>
            <person name="Hotez P.J."/>
            <person name="Sternberg P.W."/>
            <person name="Dougall A."/>
            <person name="Gaze S.T."/>
            <person name="Mulvenna J."/>
            <person name="Sotillo J."/>
            <person name="Ranganathan S."/>
            <person name="Rabelo E.M."/>
            <person name="Wilson R.K."/>
            <person name="Felgner P.L."/>
            <person name="Bethony J."/>
            <person name="Hawdon J.M."/>
            <person name="Gasser R.B."/>
            <person name="Loukas A."/>
            <person name="Mitreva M."/>
        </authorList>
    </citation>
    <scope>NUCLEOTIDE SEQUENCE [LARGE SCALE GENOMIC DNA]</scope>
</reference>
<sequence>MRMNSYTSHRLKNGKHRRMEGSSESESDQNELAKIRGESILGAMFPPSFAVILKAGMFSCKENRC</sequence>
<proteinExistence type="predicted"/>
<name>W2T3M1_NECAM</name>
<evidence type="ECO:0000313" key="2">
    <source>
        <dbReference type="EMBL" id="ETN75577.1"/>
    </source>
</evidence>
<evidence type="ECO:0000313" key="3">
    <source>
        <dbReference type="Proteomes" id="UP000053676"/>
    </source>
</evidence>
<dbReference type="KEGG" id="nai:NECAME_12308"/>
<protein>
    <submittedName>
        <fullName evidence="2">Uncharacterized protein</fullName>
    </submittedName>
</protein>
<evidence type="ECO:0000256" key="1">
    <source>
        <dbReference type="SAM" id="MobiDB-lite"/>
    </source>
</evidence>
<dbReference type="EMBL" id="KI660288">
    <property type="protein sequence ID" value="ETN75577.1"/>
    <property type="molecule type" value="Genomic_DNA"/>
</dbReference>
<organism evidence="2 3">
    <name type="scientific">Necator americanus</name>
    <name type="common">Human hookworm</name>
    <dbReference type="NCBI Taxonomy" id="51031"/>
    <lineage>
        <taxon>Eukaryota</taxon>
        <taxon>Metazoa</taxon>
        <taxon>Ecdysozoa</taxon>
        <taxon>Nematoda</taxon>
        <taxon>Chromadorea</taxon>
        <taxon>Rhabditida</taxon>
        <taxon>Rhabditina</taxon>
        <taxon>Rhabditomorpha</taxon>
        <taxon>Strongyloidea</taxon>
        <taxon>Ancylostomatidae</taxon>
        <taxon>Bunostominae</taxon>
        <taxon>Necator</taxon>
    </lineage>
</organism>